<comment type="similarity">
    <text evidence="4">Belongs to the complex I NDUFS5 subunit family.</text>
</comment>
<evidence type="ECO:0000313" key="16">
    <source>
        <dbReference type="EMBL" id="CAH3161844.1"/>
    </source>
</evidence>
<reference evidence="16 17" key="1">
    <citation type="submission" date="2022-05" db="EMBL/GenBank/DDBJ databases">
        <authorList>
            <consortium name="Genoscope - CEA"/>
            <person name="William W."/>
        </authorList>
    </citation>
    <scope>NUCLEOTIDE SEQUENCE [LARGE SCALE GENOMIC DNA]</scope>
</reference>
<comment type="function">
    <text evidence="1">Accessory subunit of the mitochondrial membrane respiratory chain NADH dehydrogenase (Complex I), that is believed not to be involved in catalysis. Complex I functions in the transfer of electrons from NADH to the respiratory chain. The immediate electron acceptor for the enzyme is believed to be ubiquinone.</text>
</comment>
<evidence type="ECO:0000256" key="3">
    <source>
        <dbReference type="ARBA" id="ARBA00004637"/>
    </source>
</evidence>
<comment type="caution">
    <text evidence="16">The sequence shown here is derived from an EMBL/GenBank/DDBJ whole genome shotgun (WGS) entry which is preliminary data.</text>
</comment>
<name>A0ABN8QCF2_9CNID</name>
<dbReference type="PANTHER" id="PTHR15224:SF1">
    <property type="entry name" value="NADH DEHYDROGENASE [UBIQUINONE] IRON-SULFUR PROTEIN 5"/>
    <property type="match status" value="1"/>
</dbReference>
<evidence type="ECO:0000256" key="7">
    <source>
        <dbReference type="ARBA" id="ARBA00022448"/>
    </source>
</evidence>
<evidence type="ECO:0000256" key="14">
    <source>
        <dbReference type="ARBA" id="ARBA00031222"/>
    </source>
</evidence>
<evidence type="ECO:0000256" key="13">
    <source>
        <dbReference type="ARBA" id="ARBA00023157"/>
    </source>
</evidence>
<evidence type="ECO:0000256" key="12">
    <source>
        <dbReference type="ARBA" id="ARBA00023136"/>
    </source>
</evidence>
<dbReference type="PANTHER" id="PTHR15224">
    <property type="entry name" value="NADH DEHYDROGENASE [UBIQUINONE] IRON-SULFUR PROTEIN 5"/>
    <property type="match status" value="1"/>
</dbReference>
<protein>
    <recommendedName>
        <fullName evidence="6">NADH dehydrogenase [ubiquinone] iron-sulfur protein 5</fullName>
    </recommendedName>
    <alternativeName>
        <fullName evidence="14">Complex I-15 kDa</fullName>
    </alternativeName>
    <alternativeName>
        <fullName evidence="15">NADH-ubiquinone oxidoreductase 15 kDa subunit</fullName>
    </alternativeName>
</protein>
<comment type="subunit">
    <text evidence="5">Mammalian complex I is composed of 45 different subunits. This is a component of the iron-sulfur (IP) fragment of the enzyme.</text>
</comment>
<evidence type="ECO:0000256" key="8">
    <source>
        <dbReference type="ARBA" id="ARBA00022660"/>
    </source>
</evidence>
<evidence type="ECO:0000256" key="4">
    <source>
        <dbReference type="ARBA" id="ARBA00007372"/>
    </source>
</evidence>
<proteinExistence type="inferred from homology"/>
<keyword evidence="12" id="KW-0472">Membrane</keyword>
<dbReference type="PROSITE" id="PS51808">
    <property type="entry name" value="CHCH"/>
    <property type="match status" value="1"/>
</dbReference>
<evidence type="ECO:0000256" key="1">
    <source>
        <dbReference type="ARBA" id="ARBA00003195"/>
    </source>
</evidence>
<evidence type="ECO:0000256" key="9">
    <source>
        <dbReference type="ARBA" id="ARBA00022792"/>
    </source>
</evidence>
<organism evidence="16 17">
    <name type="scientific">Porites lobata</name>
    <dbReference type="NCBI Taxonomy" id="104759"/>
    <lineage>
        <taxon>Eukaryota</taxon>
        <taxon>Metazoa</taxon>
        <taxon>Cnidaria</taxon>
        <taxon>Anthozoa</taxon>
        <taxon>Hexacorallia</taxon>
        <taxon>Scleractinia</taxon>
        <taxon>Fungiina</taxon>
        <taxon>Poritidae</taxon>
        <taxon>Porites</taxon>
    </lineage>
</organism>
<evidence type="ECO:0000256" key="2">
    <source>
        <dbReference type="ARBA" id="ARBA00004569"/>
    </source>
</evidence>
<dbReference type="Proteomes" id="UP001159405">
    <property type="component" value="Unassembled WGS sequence"/>
</dbReference>
<dbReference type="InterPro" id="IPR019342">
    <property type="entry name" value="NADH_UbQ_OxRdtase_FeS-su5"/>
</dbReference>
<keyword evidence="8" id="KW-0679">Respiratory chain</keyword>
<keyword evidence="11" id="KW-0496">Mitochondrion</keyword>
<keyword evidence="7" id="KW-0813">Transport</keyword>
<keyword evidence="9" id="KW-0999">Mitochondrion inner membrane</keyword>
<dbReference type="Pfam" id="PF10200">
    <property type="entry name" value="Ndufs5"/>
    <property type="match status" value="1"/>
</dbReference>
<evidence type="ECO:0000256" key="6">
    <source>
        <dbReference type="ARBA" id="ARBA00013482"/>
    </source>
</evidence>
<evidence type="ECO:0000256" key="11">
    <source>
        <dbReference type="ARBA" id="ARBA00023128"/>
    </source>
</evidence>
<gene>
    <name evidence="16" type="ORF">PLOB_00005034</name>
</gene>
<keyword evidence="17" id="KW-1185">Reference proteome</keyword>
<dbReference type="EMBL" id="CALNXK010000121">
    <property type="protein sequence ID" value="CAH3161844.1"/>
    <property type="molecule type" value="Genomic_DNA"/>
</dbReference>
<dbReference type="CDD" id="cd24141">
    <property type="entry name" value="NDUFS5-like"/>
    <property type="match status" value="1"/>
</dbReference>
<evidence type="ECO:0000256" key="10">
    <source>
        <dbReference type="ARBA" id="ARBA00022982"/>
    </source>
</evidence>
<accession>A0ABN8QCF2</accession>
<evidence type="ECO:0000313" key="17">
    <source>
        <dbReference type="Proteomes" id="UP001159405"/>
    </source>
</evidence>
<keyword evidence="10" id="KW-0249">Electron transport</keyword>
<sequence>MYGVDGNRSRCSAFWDDLMGCVEQVGRNDQWKKCQNEREDYFECLHHKKLYTRLEKIQKQKEKLIRAGKWPPKEETPATQ</sequence>
<keyword evidence="13" id="KW-1015">Disulfide bond</keyword>
<evidence type="ECO:0000256" key="15">
    <source>
        <dbReference type="ARBA" id="ARBA00032739"/>
    </source>
</evidence>
<comment type="subcellular location">
    <subcellularLocation>
        <location evidence="3">Mitochondrion inner membrane</location>
        <topology evidence="3">Peripheral membrane protein</topology>
    </subcellularLocation>
    <subcellularLocation>
        <location evidence="2">Mitochondrion intermembrane space</location>
    </subcellularLocation>
</comment>
<evidence type="ECO:0000256" key="5">
    <source>
        <dbReference type="ARBA" id="ARBA00011261"/>
    </source>
</evidence>